<dbReference type="AlphaFoldDB" id="A0A0E9SJK0"/>
<evidence type="ECO:0000313" key="1">
    <source>
        <dbReference type="EMBL" id="JAH41481.1"/>
    </source>
</evidence>
<reference evidence="1" key="2">
    <citation type="journal article" date="2015" name="Fish Shellfish Immunol.">
        <title>Early steps in the European eel (Anguilla anguilla)-Vibrio vulnificus interaction in the gills: Role of the RtxA13 toxin.</title>
        <authorList>
            <person name="Callol A."/>
            <person name="Pajuelo D."/>
            <person name="Ebbesson L."/>
            <person name="Teles M."/>
            <person name="MacKenzie S."/>
            <person name="Amaro C."/>
        </authorList>
    </citation>
    <scope>NUCLEOTIDE SEQUENCE</scope>
</reference>
<name>A0A0E9SJK0_ANGAN</name>
<proteinExistence type="predicted"/>
<protein>
    <submittedName>
        <fullName evidence="1">Uncharacterized protein</fullName>
    </submittedName>
</protein>
<sequence length="37" mass="3855">MLPSLHIYFLAAIGNHFKIKMSAIGRACPAASGKPAA</sequence>
<accession>A0A0E9SJK0</accession>
<dbReference type="EMBL" id="GBXM01067096">
    <property type="protein sequence ID" value="JAH41481.1"/>
    <property type="molecule type" value="Transcribed_RNA"/>
</dbReference>
<reference evidence="1" key="1">
    <citation type="submission" date="2014-11" db="EMBL/GenBank/DDBJ databases">
        <authorList>
            <person name="Amaro Gonzalez C."/>
        </authorList>
    </citation>
    <scope>NUCLEOTIDE SEQUENCE</scope>
</reference>
<organism evidence="1">
    <name type="scientific">Anguilla anguilla</name>
    <name type="common">European freshwater eel</name>
    <name type="synonym">Muraena anguilla</name>
    <dbReference type="NCBI Taxonomy" id="7936"/>
    <lineage>
        <taxon>Eukaryota</taxon>
        <taxon>Metazoa</taxon>
        <taxon>Chordata</taxon>
        <taxon>Craniata</taxon>
        <taxon>Vertebrata</taxon>
        <taxon>Euteleostomi</taxon>
        <taxon>Actinopterygii</taxon>
        <taxon>Neopterygii</taxon>
        <taxon>Teleostei</taxon>
        <taxon>Anguilliformes</taxon>
        <taxon>Anguillidae</taxon>
        <taxon>Anguilla</taxon>
    </lineage>
</organism>